<proteinExistence type="predicted"/>
<feature type="region of interest" description="Disordered" evidence="1">
    <location>
        <begin position="1"/>
        <end position="22"/>
    </location>
</feature>
<protein>
    <submittedName>
        <fullName evidence="2">Uncharacterized protein</fullName>
    </submittedName>
</protein>
<evidence type="ECO:0000256" key="1">
    <source>
        <dbReference type="SAM" id="MobiDB-lite"/>
    </source>
</evidence>
<gene>
    <name evidence="2" type="ORF">V6N12_060255</name>
</gene>
<name>A0ABR2D3Y9_9ROSI</name>
<organism evidence="2 3">
    <name type="scientific">Hibiscus sabdariffa</name>
    <name type="common">roselle</name>
    <dbReference type="NCBI Taxonomy" id="183260"/>
    <lineage>
        <taxon>Eukaryota</taxon>
        <taxon>Viridiplantae</taxon>
        <taxon>Streptophyta</taxon>
        <taxon>Embryophyta</taxon>
        <taxon>Tracheophyta</taxon>
        <taxon>Spermatophyta</taxon>
        <taxon>Magnoliopsida</taxon>
        <taxon>eudicotyledons</taxon>
        <taxon>Gunneridae</taxon>
        <taxon>Pentapetalae</taxon>
        <taxon>rosids</taxon>
        <taxon>malvids</taxon>
        <taxon>Malvales</taxon>
        <taxon>Malvaceae</taxon>
        <taxon>Malvoideae</taxon>
        <taxon>Hibiscus</taxon>
    </lineage>
</organism>
<reference evidence="2 3" key="1">
    <citation type="journal article" date="2024" name="G3 (Bethesda)">
        <title>Genome assembly of Hibiscus sabdariffa L. provides insights into metabolisms of medicinal natural products.</title>
        <authorList>
            <person name="Kim T."/>
        </authorList>
    </citation>
    <scope>NUCLEOTIDE SEQUENCE [LARGE SCALE GENOMIC DNA]</scope>
    <source>
        <strain evidence="2">TK-2024</strain>
        <tissue evidence="2">Old leaves</tissue>
    </source>
</reference>
<evidence type="ECO:0000313" key="3">
    <source>
        <dbReference type="Proteomes" id="UP001472677"/>
    </source>
</evidence>
<feature type="compositionally biased region" description="Basic and acidic residues" evidence="1">
    <location>
        <begin position="1"/>
        <end position="15"/>
    </location>
</feature>
<sequence length="82" mass="9415">MDEQLDHILRPKEQSPEMWGTNGHNPLASLTYMTRLHIRTLCWSYDEASPYINTTNRLGMVELASYACLLEDGSLGHECPKY</sequence>
<dbReference type="Proteomes" id="UP001472677">
    <property type="component" value="Unassembled WGS sequence"/>
</dbReference>
<evidence type="ECO:0000313" key="2">
    <source>
        <dbReference type="EMBL" id="KAK8529474.1"/>
    </source>
</evidence>
<dbReference type="EMBL" id="JBBPBM010000036">
    <property type="protein sequence ID" value="KAK8529474.1"/>
    <property type="molecule type" value="Genomic_DNA"/>
</dbReference>
<accession>A0ABR2D3Y9</accession>
<keyword evidence="3" id="KW-1185">Reference proteome</keyword>
<comment type="caution">
    <text evidence="2">The sequence shown here is derived from an EMBL/GenBank/DDBJ whole genome shotgun (WGS) entry which is preliminary data.</text>
</comment>